<sequence length="32" mass="3563">MSLTADFIVELFERGVRARKRPAELLVSGSLT</sequence>
<dbReference type="EMBL" id="CP002098">
    <property type="protein sequence ID" value="ADM27364.1"/>
    <property type="molecule type" value="Genomic_DNA"/>
</dbReference>
<proteinExistence type="predicted"/>
<gene>
    <name evidence="1" type="ordered locus">Igag_0528</name>
</gene>
<dbReference type="BioCyc" id="IAGG583356:GHAH-530-MONOMER"/>
<accession>E0SS14</accession>
<keyword evidence="2" id="KW-1185">Reference proteome</keyword>
<dbReference type="AlphaFoldDB" id="E0SS14"/>
<organism evidence="1 2">
    <name type="scientific">Ignisphaera aggregans (strain DSM 17230 / JCM 13409 / AQ1.S1)</name>
    <dbReference type="NCBI Taxonomy" id="583356"/>
    <lineage>
        <taxon>Archaea</taxon>
        <taxon>Thermoproteota</taxon>
        <taxon>Thermoprotei</taxon>
        <taxon>Desulfurococcales</taxon>
        <taxon>Desulfurococcaceae</taxon>
        <taxon>Ignisphaera</taxon>
    </lineage>
</organism>
<evidence type="ECO:0000313" key="2">
    <source>
        <dbReference type="Proteomes" id="UP000001304"/>
    </source>
</evidence>
<protein>
    <submittedName>
        <fullName evidence="1">Uncharacterized protein</fullName>
    </submittedName>
</protein>
<evidence type="ECO:0000313" key="1">
    <source>
        <dbReference type="EMBL" id="ADM27364.1"/>
    </source>
</evidence>
<name>E0SS14_IGNAA</name>
<dbReference type="Proteomes" id="UP000001304">
    <property type="component" value="Chromosome"/>
</dbReference>
<dbReference type="KEGG" id="iag:Igag_0528"/>
<dbReference type="STRING" id="583356.Igag_0528"/>
<dbReference type="HOGENOM" id="CLU_3387466_0_0_2"/>
<reference evidence="1 2" key="1">
    <citation type="journal article" date="2010" name="Stand. Genomic Sci.">
        <title>Complete genome sequence of Ignisphaera aggregans type strain (AQ1.S1).</title>
        <authorList>
            <person name="Goker M."/>
            <person name="Held B."/>
            <person name="Lapidus A."/>
            <person name="Nolan M."/>
            <person name="Spring S."/>
            <person name="Yasawong M."/>
            <person name="Lucas S."/>
            <person name="Glavina Del Rio T."/>
            <person name="Tice H."/>
            <person name="Cheng J.F."/>
            <person name="Goodwin L."/>
            <person name="Tapia R."/>
            <person name="Pitluck S."/>
            <person name="Liolios K."/>
            <person name="Ivanova N."/>
            <person name="Mavromatis K."/>
            <person name="Mikhailova N."/>
            <person name="Pati A."/>
            <person name="Chen A."/>
            <person name="Palaniappan K."/>
            <person name="Brambilla E."/>
            <person name="Land M."/>
            <person name="Hauser L."/>
            <person name="Chang Y.J."/>
            <person name="Jeffries C.D."/>
            <person name="Brettin T."/>
            <person name="Detter J.C."/>
            <person name="Han C."/>
            <person name="Rohde M."/>
            <person name="Sikorski J."/>
            <person name="Woyke T."/>
            <person name="Bristow J."/>
            <person name="Eisen J.A."/>
            <person name="Markowitz V."/>
            <person name="Hugenholtz P."/>
            <person name="Kyrpides N.C."/>
            <person name="Klenk H.P."/>
        </authorList>
    </citation>
    <scope>NUCLEOTIDE SEQUENCE [LARGE SCALE GENOMIC DNA]</scope>
    <source>
        <strain evidence="2">DSM 17230 / JCM 13409 / AQ1.S1</strain>
    </source>
</reference>